<sequence length="244" mass="27372">MPSLQDRIEDADQVDEPVSIVSVGVENAMRAGLSYSVCQPSVLLRMWNFQRVLTGRLVFKLTSAEIGRTLKESELLESTDETQKLGLPNLDLPIVQTRLLKRALTIHPLHSKLFASLVTEPNRYKVPHQNVSNIKKLTEKVCSFDTTLIETIATNRQLFNDKLETSEKYSAFIASSSAEIAELKEVQGEQVDDEDSRRLVRKEKMDCLFLAEICSRLMPHIILDSPELIEACAVSSEALIELSG</sequence>
<dbReference type="EMBL" id="AP028912">
    <property type="protein sequence ID" value="BES93927.1"/>
    <property type="molecule type" value="Genomic_DNA"/>
</dbReference>
<keyword evidence="2" id="KW-1185">Reference proteome</keyword>
<evidence type="ECO:0000313" key="2">
    <source>
        <dbReference type="Proteomes" id="UP001307889"/>
    </source>
</evidence>
<proteinExistence type="predicted"/>
<organism evidence="1 2">
    <name type="scientific">Nesidiocoris tenuis</name>
    <dbReference type="NCBI Taxonomy" id="355587"/>
    <lineage>
        <taxon>Eukaryota</taxon>
        <taxon>Metazoa</taxon>
        <taxon>Ecdysozoa</taxon>
        <taxon>Arthropoda</taxon>
        <taxon>Hexapoda</taxon>
        <taxon>Insecta</taxon>
        <taxon>Pterygota</taxon>
        <taxon>Neoptera</taxon>
        <taxon>Paraneoptera</taxon>
        <taxon>Hemiptera</taxon>
        <taxon>Heteroptera</taxon>
        <taxon>Panheteroptera</taxon>
        <taxon>Cimicomorpha</taxon>
        <taxon>Miridae</taxon>
        <taxon>Dicyphina</taxon>
        <taxon>Nesidiocoris</taxon>
    </lineage>
</organism>
<dbReference type="Proteomes" id="UP001307889">
    <property type="component" value="Chromosome 4"/>
</dbReference>
<protein>
    <submittedName>
        <fullName evidence="1">Uncharacterized protein</fullName>
    </submittedName>
</protein>
<reference evidence="1 2" key="1">
    <citation type="submission" date="2023-09" db="EMBL/GenBank/DDBJ databases">
        <title>Nesidiocoris tenuis whole genome shotgun sequence.</title>
        <authorList>
            <person name="Shibata T."/>
            <person name="Shimoda M."/>
            <person name="Kobayashi T."/>
            <person name="Uehara T."/>
        </authorList>
    </citation>
    <scope>NUCLEOTIDE SEQUENCE [LARGE SCALE GENOMIC DNA]</scope>
    <source>
        <strain evidence="1 2">Japan</strain>
    </source>
</reference>
<name>A0ABN7ANX6_9HEMI</name>
<gene>
    <name evidence="1" type="ORF">NTJ_06737</name>
</gene>
<accession>A0ABN7ANX6</accession>
<evidence type="ECO:0000313" key="1">
    <source>
        <dbReference type="EMBL" id="BES93927.1"/>
    </source>
</evidence>